<evidence type="ECO:0000313" key="7">
    <source>
        <dbReference type="EMBL" id="GMH28559.1"/>
    </source>
</evidence>
<reference evidence="7" key="1">
    <citation type="submission" date="2023-05" db="EMBL/GenBank/DDBJ databases">
        <title>Nepenthes gracilis genome sequencing.</title>
        <authorList>
            <person name="Fukushima K."/>
        </authorList>
    </citation>
    <scope>NUCLEOTIDE SEQUENCE</scope>
    <source>
        <strain evidence="7">SING2019-196</strain>
    </source>
</reference>
<dbReference type="PANTHER" id="PTHR43766:SF1">
    <property type="entry name" value="TRYPTOPHAN--TRNA LIGASE, MITOCHONDRIAL"/>
    <property type="match status" value="1"/>
</dbReference>
<dbReference type="GO" id="GO:0005524">
    <property type="term" value="F:ATP binding"/>
    <property type="evidence" value="ECO:0007669"/>
    <property type="project" value="UniProtKB-KW"/>
</dbReference>
<dbReference type="GO" id="GO:0006436">
    <property type="term" value="P:tryptophanyl-tRNA aminoacylation"/>
    <property type="evidence" value="ECO:0007669"/>
    <property type="project" value="TreeGrafter"/>
</dbReference>
<protein>
    <submittedName>
        <fullName evidence="7">Uncharacterized protein</fullName>
    </submittedName>
</protein>
<dbReference type="InterPro" id="IPR014729">
    <property type="entry name" value="Rossmann-like_a/b/a_fold"/>
</dbReference>
<dbReference type="EMBL" id="BSYO01000034">
    <property type="protein sequence ID" value="GMH28559.1"/>
    <property type="molecule type" value="Genomic_DNA"/>
</dbReference>
<dbReference type="Pfam" id="PF00579">
    <property type="entry name" value="tRNA-synt_1b"/>
    <property type="match status" value="1"/>
</dbReference>
<keyword evidence="3 6" id="KW-0067">ATP-binding</keyword>
<dbReference type="SUPFAM" id="SSF52374">
    <property type="entry name" value="Nucleotidylyl transferase"/>
    <property type="match status" value="1"/>
</dbReference>
<keyword evidence="2 6" id="KW-0547">Nucleotide-binding</keyword>
<evidence type="ECO:0000256" key="3">
    <source>
        <dbReference type="ARBA" id="ARBA00022840"/>
    </source>
</evidence>
<dbReference type="Proteomes" id="UP001279734">
    <property type="component" value="Unassembled WGS sequence"/>
</dbReference>
<accession>A0AAD3Y612</accession>
<dbReference type="Gene3D" id="3.40.50.620">
    <property type="entry name" value="HUPs"/>
    <property type="match status" value="1"/>
</dbReference>
<dbReference type="AlphaFoldDB" id="A0AAD3Y612"/>
<evidence type="ECO:0000256" key="1">
    <source>
        <dbReference type="ARBA" id="ARBA00022598"/>
    </source>
</evidence>
<keyword evidence="5 6" id="KW-0030">Aminoacyl-tRNA synthetase</keyword>
<comment type="caution">
    <text evidence="7">The sequence shown here is derived from an EMBL/GenBank/DDBJ whole genome shotgun (WGS) entry which is preliminary data.</text>
</comment>
<evidence type="ECO:0000256" key="6">
    <source>
        <dbReference type="RuleBase" id="RU363036"/>
    </source>
</evidence>
<evidence type="ECO:0000256" key="4">
    <source>
        <dbReference type="ARBA" id="ARBA00022917"/>
    </source>
</evidence>
<evidence type="ECO:0000256" key="5">
    <source>
        <dbReference type="ARBA" id="ARBA00023146"/>
    </source>
</evidence>
<dbReference type="InterPro" id="IPR050203">
    <property type="entry name" value="Trp-tRNA_synthetase"/>
</dbReference>
<dbReference type="PANTHER" id="PTHR43766">
    <property type="entry name" value="TRYPTOPHAN--TRNA LIGASE, MITOCHONDRIAL"/>
    <property type="match status" value="1"/>
</dbReference>
<dbReference type="GO" id="GO:0005739">
    <property type="term" value="C:mitochondrion"/>
    <property type="evidence" value="ECO:0007669"/>
    <property type="project" value="TreeGrafter"/>
</dbReference>
<organism evidence="7 8">
    <name type="scientific">Nepenthes gracilis</name>
    <name type="common">Slender pitcher plant</name>
    <dbReference type="NCBI Taxonomy" id="150966"/>
    <lineage>
        <taxon>Eukaryota</taxon>
        <taxon>Viridiplantae</taxon>
        <taxon>Streptophyta</taxon>
        <taxon>Embryophyta</taxon>
        <taxon>Tracheophyta</taxon>
        <taxon>Spermatophyta</taxon>
        <taxon>Magnoliopsida</taxon>
        <taxon>eudicotyledons</taxon>
        <taxon>Gunneridae</taxon>
        <taxon>Pentapetalae</taxon>
        <taxon>Caryophyllales</taxon>
        <taxon>Nepenthaceae</taxon>
        <taxon>Nepenthes</taxon>
    </lineage>
</organism>
<dbReference type="GO" id="GO:0009507">
    <property type="term" value="C:chloroplast"/>
    <property type="evidence" value="ECO:0007669"/>
    <property type="project" value="TreeGrafter"/>
</dbReference>
<proteinExistence type="inferred from homology"/>
<name>A0AAD3Y612_NEPGR</name>
<sequence>MVAAYCRVANLDGEPISIKKDALFSNWTTARSRRSVSPELLALNRVFVILKRDHWLIRIAASYLVCGTDPPKVLVFVQSHDRAHVELMWLLSSTTPIGWPNRMIHFKEKSRRVGDNNVGVPLLPFPIPMAFDILLYQTDSVPIDDEQHRLLAYLANVLNERSGKTYLHTRCWRFNWSGICVVEQLYSPLDLEAPQGIVHEVLNPATCLPGKNFNLLARSPSDLAMMVGRTLDLRKEFHSIHQILLLVGTNPGDMRLWEICPKGKLIS</sequence>
<evidence type="ECO:0000256" key="2">
    <source>
        <dbReference type="ARBA" id="ARBA00022741"/>
    </source>
</evidence>
<comment type="similarity">
    <text evidence="6">Belongs to the class-I aminoacyl-tRNA synthetase family.</text>
</comment>
<keyword evidence="1 6" id="KW-0436">Ligase</keyword>
<keyword evidence="8" id="KW-1185">Reference proteome</keyword>
<evidence type="ECO:0000313" key="8">
    <source>
        <dbReference type="Proteomes" id="UP001279734"/>
    </source>
</evidence>
<gene>
    <name evidence="7" type="ORF">Nepgr_030402</name>
</gene>
<dbReference type="InterPro" id="IPR002305">
    <property type="entry name" value="aa-tRNA-synth_Ic"/>
</dbReference>
<keyword evidence="4 6" id="KW-0648">Protein biosynthesis</keyword>
<dbReference type="GO" id="GO:0004830">
    <property type="term" value="F:tryptophan-tRNA ligase activity"/>
    <property type="evidence" value="ECO:0007669"/>
    <property type="project" value="TreeGrafter"/>
</dbReference>